<name>A0A1E4TDS2_9ASCO</name>
<feature type="region of interest" description="Disordered" evidence="1">
    <location>
        <begin position="25"/>
        <end position="47"/>
    </location>
</feature>
<gene>
    <name evidence="2" type="ORF">CANCADRAFT_1588</name>
</gene>
<evidence type="ECO:0000313" key="3">
    <source>
        <dbReference type="Proteomes" id="UP000095023"/>
    </source>
</evidence>
<evidence type="ECO:0000313" key="2">
    <source>
        <dbReference type="EMBL" id="ODV89853.1"/>
    </source>
</evidence>
<dbReference type="EMBL" id="KV453842">
    <property type="protein sequence ID" value="ODV89853.1"/>
    <property type="molecule type" value="Genomic_DNA"/>
</dbReference>
<evidence type="ECO:0000256" key="1">
    <source>
        <dbReference type="SAM" id="MobiDB-lite"/>
    </source>
</evidence>
<protein>
    <submittedName>
        <fullName evidence="2">Uncharacterized protein</fullName>
    </submittedName>
</protein>
<accession>A0A1E4TDS2</accession>
<sequence>MMKMFKKKDDEIGVAGISSKSSFSRLFHSKPRRKQSMPNLSPTTPEDLRCAGAIIGTRTHEWGTVSERNKATVSIQPVEDKITPVGLGILGIDDKMTVRTPSRSSNLSTPAAASGRSSRFSFIQNAQSEYCTVSSVSELVTPDLTQDLSSEIEDHTSPADSNAFLPPGEFQQGLVFDYDDIYVNDPGIFNDYEDEALEADLLLEEINAVPEYFDFDLDSSELDTPQPFHIMTPISERSYEIEYGSPQTSELHGHKRNESNQSSLSQDIVHYKKADQGWIVEHSRFMNGKFEQVACEKVKGGVI</sequence>
<reference evidence="3" key="1">
    <citation type="submission" date="2016-02" db="EMBL/GenBank/DDBJ databases">
        <title>Comparative genomics of biotechnologically important yeasts.</title>
        <authorList>
            <consortium name="DOE Joint Genome Institute"/>
            <person name="Riley R."/>
            <person name="Haridas S."/>
            <person name="Wolfe K.H."/>
            <person name="Lopes M.R."/>
            <person name="Hittinger C.T."/>
            <person name="Goker M."/>
            <person name="Salamov A."/>
            <person name="Wisecaver J."/>
            <person name="Long T.M."/>
            <person name="Aerts A.L."/>
            <person name="Barry K."/>
            <person name="Choi C."/>
            <person name="Clum A."/>
            <person name="Coughlan A.Y."/>
            <person name="Deshpande S."/>
            <person name="Douglass A.P."/>
            <person name="Hanson S.J."/>
            <person name="Klenk H.-P."/>
            <person name="Labutti K."/>
            <person name="Lapidus A."/>
            <person name="Lindquist E."/>
            <person name="Lipzen A."/>
            <person name="Meier-Kolthoff J.P."/>
            <person name="Ohm R.A."/>
            <person name="Otillar R.P."/>
            <person name="Pangilinan J."/>
            <person name="Peng Y."/>
            <person name="Rokas A."/>
            <person name="Rosa C.A."/>
            <person name="Scheuner C."/>
            <person name="Sibirny A.A."/>
            <person name="Slot J.C."/>
            <person name="Stielow J.B."/>
            <person name="Sun H."/>
            <person name="Kurtzman C.P."/>
            <person name="Blackwell M."/>
            <person name="Jeffries T.W."/>
            <person name="Grigoriev I.V."/>
        </authorList>
    </citation>
    <scope>NUCLEOTIDE SEQUENCE [LARGE SCALE GENOMIC DNA]</scope>
    <source>
        <strain evidence="3">NRRL Y-17796</strain>
    </source>
</reference>
<feature type="region of interest" description="Disordered" evidence="1">
    <location>
        <begin position="246"/>
        <end position="265"/>
    </location>
</feature>
<dbReference type="AlphaFoldDB" id="A0A1E4TDS2"/>
<organism evidence="2 3">
    <name type="scientific">Tortispora caseinolytica NRRL Y-17796</name>
    <dbReference type="NCBI Taxonomy" id="767744"/>
    <lineage>
        <taxon>Eukaryota</taxon>
        <taxon>Fungi</taxon>
        <taxon>Dikarya</taxon>
        <taxon>Ascomycota</taxon>
        <taxon>Saccharomycotina</taxon>
        <taxon>Trigonopsidomycetes</taxon>
        <taxon>Trigonopsidales</taxon>
        <taxon>Trigonopsidaceae</taxon>
        <taxon>Tortispora</taxon>
    </lineage>
</organism>
<dbReference type="Proteomes" id="UP000095023">
    <property type="component" value="Unassembled WGS sequence"/>
</dbReference>
<proteinExistence type="predicted"/>
<keyword evidence="3" id="KW-1185">Reference proteome</keyword>